<name>A0A1M5KAM0_9ACTN</name>
<dbReference type="Proteomes" id="UP000186132">
    <property type="component" value="Unassembled WGS sequence"/>
</dbReference>
<proteinExistence type="inferred from homology"/>
<keyword evidence="9" id="KW-1185">Reference proteome</keyword>
<dbReference type="SUPFAM" id="SSF48264">
    <property type="entry name" value="Cytochrome P450"/>
    <property type="match status" value="1"/>
</dbReference>
<dbReference type="Pfam" id="PF00067">
    <property type="entry name" value="p450"/>
    <property type="match status" value="1"/>
</dbReference>
<evidence type="ECO:0000256" key="3">
    <source>
        <dbReference type="ARBA" id="ARBA00022723"/>
    </source>
</evidence>
<evidence type="ECO:0000313" key="9">
    <source>
        <dbReference type="Proteomes" id="UP000186132"/>
    </source>
</evidence>
<protein>
    <submittedName>
        <fullName evidence="8">Cytochrome P450</fullName>
    </submittedName>
</protein>
<evidence type="ECO:0000256" key="5">
    <source>
        <dbReference type="ARBA" id="ARBA00023004"/>
    </source>
</evidence>
<keyword evidence="5 7" id="KW-0408">Iron</keyword>
<keyword evidence="6 7" id="KW-0503">Monooxygenase</keyword>
<dbReference type="GO" id="GO:0020037">
    <property type="term" value="F:heme binding"/>
    <property type="evidence" value="ECO:0007669"/>
    <property type="project" value="InterPro"/>
</dbReference>
<dbReference type="GO" id="GO:0004497">
    <property type="term" value="F:monooxygenase activity"/>
    <property type="evidence" value="ECO:0007669"/>
    <property type="project" value="UniProtKB-KW"/>
</dbReference>
<dbReference type="AlphaFoldDB" id="A0A1M5KAM0"/>
<reference evidence="8 9" key="1">
    <citation type="submission" date="2016-11" db="EMBL/GenBank/DDBJ databases">
        <authorList>
            <person name="Jaros S."/>
            <person name="Januszkiewicz K."/>
            <person name="Wedrychowicz H."/>
        </authorList>
    </citation>
    <scope>NUCLEOTIDE SEQUENCE [LARGE SCALE GENOMIC DNA]</scope>
    <source>
        <strain evidence="8 9">DSM 45627</strain>
    </source>
</reference>
<evidence type="ECO:0000256" key="6">
    <source>
        <dbReference type="ARBA" id="ARBA00023033"/>
    </source>
</evidence>
<evidence type="ECO:0000256" key="4">
    <source>
        <dbReference type="ARBA" id="ARBA00023002"/>
    </source>
</evidence>
<evidence type="ECO:0000256" key="1">
    <source>
        <dbReference type="ARBA" id="ARBA00010617"/>
    </source>
</evidence>
<dbReference type="GO" id="GO:0005506">
    <property type="term" value="F:iron ion binding"/>
    <property type="evidence" value="ECO:0007669"/>
    <property type="project" value="InterPro"/>
</dbReference>
<dbReference type="InterPro" id="IPR002397">
    <property type="entry name" value="Cyt_P450_B"/>
</dbReference>
<dbReference type="STRING" id="1206085.SAMN05443575_2098"/>
<dbReference type="PANTHER" id="PTHR46696">
    <property type="entry name" value="P450, PUTATIVE (EUROFUNG)-RELATED"/>
    <property type="match status" value="1"/>
</dbReference>
<gene>
    <name evidence="8" type="ORF">SAMN05443575_2098</name>
</gene>
<dbReference type="PRINTS" id="PR00359">
    <property type="entry name" value="BP450"/>
</dbReference>
<dbReference type="InterPro" id="IPR017972">
    <property type="entry name" value="Cyt_P450_CS"/>
</dbReference>
<keyword evidence="4 7" id="KW-0560">Oxidoreductase</keyword>
<keyword evidence="2 7" id="KW-0349">Heme</keyword>
<keyword evidence="3 7" id="KW-0479">Metal-binding</keyword>
<dbReference type="PANTHER" id="PTHR46696:SF6">
    <property type="entry name" value="P450, PUTATIVE (EUROFUNG)-RELATED"/>
    <property type="match status" value="1"/>
</dbReference>
<evidence type="ECO:0000256" key="7">
    <source>
        <dbReference type="RuleBase" id="RU000461"/>
    </source>
</evidence>
<dbReference type="FunFam" id="1.10.630.10:FF:000018">
    <property type="entry name" value="Cytochrome P450 monooxygenase"/>
    <property type="match status" value="1"/>
</dbReference>
<accession>A0A1M5KAM0</accession>
<dbReference type="GO" id="GO:0016705">
    <property type="term" value="F:oxidoreductase activity, acting on paired donors, with incorporation or reduction of molecular oxygen"/>
    <property type="evidence" value="ECO:0007669"/>
    <property type="project" value="InterPro"/>
</dbReference>
<evidence type="ECO:0000313" key="8">
    <source>
        <dbReference type="EMBL" id="SHG49778.1"/>
    </source>
</evidence>
<dbReference type="EMBL" id="FQVU01000003">
    <property type="protein sequence ID" value="SHG49778.1"/>
    <property type="molecule type" value="Genomic_DNA"/>
</dbReference>
<dbReference type="Gene3D" id="1.10.630.10">
    <property type="entry name" value="Cytochrome P450"/>
    <property type="match status" value="1"/>
</dbReference>
<sequence>MAQPSGIRTRHPRPVAVFAARTASRARRSLVGLLMRLPGDSQATDPGALLRRFPEASLLPLRRHGLDPVPELAERRAAAPVSRLRMPLGLRGWLVTGHPETREVLAAPAQRFSNDFGHMVGKVGIAAEDDPGGLGFADPPGHTRLRRMLQPHFTARALTQQEPRVRRAVDDAIAAVAAAGAGGAVVDLQQLFALQIPSRVIMELLGIDDTDREEFHRLSSVRFDFADGATSSFDAIAQSISLLRTVVAKQRVEPGPGLIGAILREFGDDVDDVELAGLADGVLVGGLETTVSMLALGAVVLLRDRTAWDCLRERDDHVGTTVEELLRYLSVVQVGFPRFAAADAAVGDTFMLAGDAVFPSLVAANRDPRLTTADGATTVADLETFDHTRPPTAHVAFGHGLHRCVGAELARLELRIAYPALIRAFPDMRLAVPAEELRYRQVSIVHGLESLPVVLG</sequence>
<comment type="similarity">
    <text evidence="1 7">Belongs to the cytochrome P450 family.</text>
</comment>
<dbReference type="PRINTS" id="PR00385">
    <property type="entry name" value="P450"/>
</dbReference>
<evidence type="ECO:0000256" key="2">
    <source>
        <dbReference type="ARBA" id="ARBA00022617"/>
    </source>
</evidence>
<dbReference type="PROSITE" id="PS00086">
    <property type="entry name" value="CYTOCHROME_P450"/>
    <property type="match status" value="1"/>
</dbReference>
<dbReference type="InterPro" id="IPR036396">
    <property type="entry name" value="Cyt_P450_sf"/>
</dbReference>
<dbReference type="InterPro" id="IPR001128">
    <property type="entry name" value="Cyt_P450"/>
</dbReference>
<organism evidence="8 9">
    <name type="scientific">Jatrophihabitans endophyticus</name>
    <dbReference type="NCBI Taxonomy" id="1206085"/>
    <lineage>
        <taxon>Bacteria</taxon>
        <taxon>Bacillati</taxon>
        <taxon>Actinomycetota</taxon>
        <taxon>Actinomycetes</taxon>
        <taxon>Jatrophihabitantales</taxon>
        <taxon>Jatrophihabitantaceae</taxon>
        <taxon>Jatrophihabitans</taxon>
    </lineage>
</organism>